<comment type="caution">
    <text evidence="1">The sequence shown here is derived from an EMBL/GenBank/DDBJ whole genome shotgun (WGS) entry which is preliminary data.</text>
</comment>
<dbReference type="AlphaFoldDB" id="A0A1F7WY15"/>
<evidence type="ECO:0000313" key="1">
    <source>
        <dbReference type="EMBL" id="OGM07593.1"/>
    </source>
</evidence>
<dbReference type="Proteomes" id="UP000178735">
    <property type="component" value="Unassembled WGS sequence"/>
</dbReference>
<evidence type="ECO:0008006" key="3">
    <source>
        <dbReference type="Google" id="ProtNLM"/>
    </source>
</evidence>
<dbReference type="STRING" id="1817813.A2008_01075"/>
<organism evidence="1 2">
    <name type="scientific">Candidatus Wallbacteria bacterium GWC2_49_35</name>
    <dbReference type="NCBI Taxonomy" id="1817813"/>
    <lineage>
        <taxon>Bacteria</taxon>
        <taxon>Candidatus Walliibacteriota</taxon>
    </lineage>
</organism>
<gene>
    <name evidence="1" type="ORF">A2008_01075</name>
</gene>
<name>A0A1F7WY15_9BACT</name>
<reference evidence="1 2" key="1">
    <citation type="journal article" date="2016" name="Nat. Commun.">
        <title>Thousands of microbial genomes shed light on interconnected biogeochemical processes in an aquifer system.</title>
        <authorList>
            <person name="Anantharaman K."/>
            <person name="Brown C.T."/>
            <person name="Hug L.A."/>
            <person name="Sharon I."/>
            <person name="Castelle C.J."/>
            <person name="Probst A.J."/>
            <person name="Thomas B.C."/>
            <person name="Singh A."/>
            <person name="Wilkins M.J."/>
            <person name="Karaoz U."/>
            <person name="Brodie E.L."/>
            <person name="Williams K.H."/>
            <person name="Hubbard S.S."/>
            <person name="Banfield J.F."/>
        </authorList>
    </citation>
    <scope>NUCLEOTIDE SEQUENCE [LARGE SCALE GENOMIC DNA]</scope>
</reference>
<evidence type="ECO:0000313" key="2">
    <source>
        <dbReference type="Proteomes" id="UP000178735"/>
    </source>
</evidence>
<sequence>MAVNNSARVETALKTPALLMKTPLNRVDIRFIADSILKYGARTLFLYEDASLNVFLTKLELELELKLPLDYGLCVNFRDKNREAVASDVISALETNFKYLFLREPSYSGVTAVNHIAGCDFISDIRKKYASKFGIIVQNCFLHGADEELLQKHFACGADFVATLNANLSHEHLNKYGGRLIKLKKSAAIEPPYPAMEMENTIFEIDLKQDACVDLF</sequence>
<proteinExistence type="predicted"/>
<dbReference type="EMBL" id="MGFH01000040">
    <property type="protein sequence ID" value="OGM07593.1"/>
    <property type="molecule type" value="Genomic_DNA"/>
</dbReference>
<accession>A0A1F7WY15</accession>
<protein>
    <recommendedName>
        <fullName evidence="3">GP-PDE domain-containing protein</fullName>
    </recommendedName>
</protein>